<protein>
    <submittedName>
        <fullName evidence="6">LacI family transcriptional regulator</fullName>
    </submittedName>
</protein>
<dbReference type="Gene3D" id="1.10.260.40">
    <property type="entry name" value="lambda repressor-like DNA-binding domains"/>
    <property type="match status" value="1"/>
</dbReference>
<dbReference type="AlphaFoldDB" id="A0A4R6DDN2"/>
<evidence type="ECO:0000256" key="1">
    <source>
        <dbReference type="ARBA" id="ARBA00023015"/>
    </source>
</evidence>
<evidence type="ECO:0000256" key="4">
    <source>
        <dbReference type="SAM" id="MobiDB-lite"/>
    </source>
</evidence>
<evidence type="ECO:0000256" key="3">
    <source>
        <dbReference type="ARBA" id="ARBA00023163"/>
    </source>
</evidence>
<name>A0A4R6DDN2_9MICO</name>
<evidence type="ECO:0000259" key="5">
    <source>
        <dbReference type="PROSITE" id="PS50932"/>
    </source>
</evidence>
<organism evidence="6 7">
    <name type="scientific">Curtobacterium flaccumfaciens</name>
    <dbReference type="NCBI Taxonomy" id="2035"/>
    <lineage>
        <taxon>Bacteria</taxon>
        <taxon>Bacillati</taxon>
        <taxon>Actinomycetota</taxon>
        <taxon>Actinomycetes</taxon>
        <taxon>Micrococcales</taxon>
        <taxon>Microbacteriaceae</taxon>
        <taxon>Curtobacterium</taxon>
    </lineage>
</organism>
<evidence type="ECO:0000313" key="6">
    <source>
        <dbReference type="EMBL" id="TDN42274.1"/>
    </source>
</evidence>
<dbReference type="SUPFAM" id="SSF53822">
    <property type="entry name" value="Periplasmic binding protein-like I"/>
    <property type="match status" value="1"/>
</dbReference>
<dbReference type="Pfam" id="PF00356">
    <property type="entry name" value="LacI"/>
    <property type="match status" value="1"/>
</dbReference>
<dbReference type="PROSITE" id="PS50932">
    <property type="entry name" value="HTH_LACI_2"/>
    <property type="match status" value="1"/>
</dbReference>
<dbReference type="EMBL" id="SNVW01000013">
    <property type="protein sequence ID" value="TDN42274.1"/>
    <property type="molecule type" value="Genomic_DNA"/>
</dbReference>
<keyword evidence="2" id="KW-0238">DNA-binding</keyword>
<evidence type="ECO:0000256" key="2">
    <source>
        <dbReference type="ARBA" id="ARBA00023125"/>
    </source>
</evidence>
<dbReference type="InterPro" id="IPR000843">
    <property type="entry name" value="HTH_LacI"/>
</dbReference>
<dbReference type="PANTHER" id="PTHR30146:SF109">
    <property type="entry name" value="HTH-TYPE TRANSCRIPTIONAL REGULATOR GALS"/>
    <property type="match status" value="1"/>
</dbReference>
<dbReference type="SMART" id="SM00354">
    <property type="entry name" value="HTH_LACI"/>
    <property type="match status" value="1"/>
</dbReference>
<proteinExistence type="predicted"/>
<feature type="compositionally biased region" description="Basic and acidic residues" evidence="4">
    <location>
        <begin position="344"/>
        <end position="353"/>
    </location>
</feature>
<dbReference type="GO" id="GO:0000976">
    <property type="term" value="F:transcription cis-regulatory region binding"/>
    <property type="evidence" value="ECO:0007669"/>
    <property type="project" value="TreeGrafter"/>
</dbReference>
<dbReference type="CDD" id="cd01574">
    <property type="entry name" value="PBP1_LacI"/>
    <property type="match status" value="1"/>
</dbReference>
<dbReference type="Proteomes" id="UP000295764">
    <property type="component" value="Unassembled WGS sequence"/>
</dbReference>
<reference evidence="6 7" key="1">
    <citation type="submission" date="2019-03" db="EMBL/GenBank/DDBJ databases">
        <title>Genomic analyses of the natural microbiome of Caenorhabditis elegans.</title>
        <authorList>
            <person name="Samuel B."/>
        </authorList>
    </citation>
    <scope>NUCLEOTIDE SEQUENCE [LARGE SCALE GENOMIC DNA]</scope>
    <source>
        <strain evidence="6 7">JUb65</strain>
    </source>
</reference>
<evidence type="ECO:0000313" key="7">
    <source>
        <dbReference type="Proteomes" id="UP000295764"/>
    </source>
</evidence>
<accession>A0A4R6DDN2</accession>
<dbReference type="SUPFAM" id="SSF47413">
    <property type="entry name" value="lambda repressor-like DNA-binding domains"/>
    <property type="match status" value="1"/>
</dbReference>
<feature type="region of interest" description="Disordered" evidence="4">
    <location>
        <begin position="331"/>
        <end position="353"/>
    </location>
</feature>
<comment type="caution">
    <text evidence="6">The sequence shown here is derived from an EMBL/GenBank/DDBJ whole genome shotgun (WGS) entry which is preliminary data.</text>
</comment>
<dbReference type="InterPro" id="IPR028082">
    <property type="entry name" value="Peripla_BP_I"/>
</dbReference>
<keyword evidence="3" id="KW-0804">Transcription</keyword>
<sequence>MSDTAPVRRLRPASMTDVATLAGVSQKTVSRVVNDEPHVTEAVRDRVLKAIDELGFRPNAAARSLKSQRSRRIGLITIGTDLYGPTSMLTGVEQACRANGYSLAIVRTVAATAAELQPAVDSLVGQDVEAIVFSEPVENQMDQLRLPTGVTVLTLGPPDVADRENTLAVGLDESGAAFAATDHLLALGHETVWHIAGPANWTSSQRREQGWRAALRDAGVAEHAPVEGDWSPQSGFEAMRFLLGRPDLTAVFVANDQMAIGAMAAIQQHGLTVPGDVSIVGFDDMPISAYLSTPLTTIRQDFDEATRLAMHRLFRTLDGHPPAERHRMLPGQLITRATSAPPSPERRHLRPAD</sequence>
<dbReference type="GO" id="GO:0003700">
    <property type="term" value="F:DNA-binding transcription factor activity"/>
    <property type="evidence" value="ECO:0007669"/>
    <property type="project" value="TreeGrafter"/>
</dbReference>
<feature type="domain" description="HTH lacI-type" evidence="5">
    <location>
        <begin position="13"/>
        <end position="67"/>
    </location>
</feature>
<dbReference type="Gene3D" id="3.40.50.2300">
    <property type="match status" value="2"/>
</dbReference>
<dbReference type="PANTHER" id="PTHR30146">
    <property type="entry name" value="LACI-RELATED TRANSCRIPTIONAL REPRESSOR"/>
    <property type="match status" value="1"/>
</dbReference>
<keyword evidence="1" id="KW-0805">Transcription regulation</keyword>
<dbReference type="Pfam" id="PF13377">
    <property type="entry name" value="Peripla_BP_3"/>
    <property type="match status" value="1"/>
</dbReference>
<dbReference type="InterPro" id="IPR010982">
    <property type="entry name" value="Lambda_DNA-bd_dom_sf"/>
</dbReference>
<dbReference type="PROSITE" id="PS00356">
    <property type="entry name" value="HTH_LACI_1"/>
    <property type="match status" value="1"/>
</dbReference>
<dbReference type="RefSeq" id="WP_208108927.1">
    <property type="nucleotide sequence ID" value="NZ_SNVW01000013.1"/>
</dbReference>
<dbReference type="CDD" id="cd01392">
    <property type="entry name" value="HTH_LacI"/>
    <property type="match status" value="1"/>
</dbReference>
<dbReference type="InterPro" id="IPR046335">
    <property type="entry name" value="LacI/GalR-like_sensor"/>
</dbReference>
<gene>
    <name evidence="6" type="ORF">EDF64_11351</name>
</gene>